<keyword evidence="1" id="KW-0472">Membrane</keyword>
<dbReference type="EMBL" id="JAAAHY010000318">
    <property type="protein sequence ID" value="KAF9964827.1"/>
    <property type="molecule type" value="Genomic_DNA"/>
</dbReference>
<feature type="transmembrane region" description="Helical" evidence="1">
    <location>
        <begin position="69"/>
        <end position="94"/>
    </location>
</feature>
<feature type="transmembrane region" description="Helical" evidence="1">
    <location>
        <begin position="12"/>
        <end position="33"/>
    </location>
</feature>
<accession>A0A9P6M4A0</accession>
<keyword evidence="1" id="KW-1133">Transmembrane helix</keyword>
<dbReference type="Proteomes" id="UP000738359">
    <property type="component" value="Unassembled WGS sequence"/>
</dbReference>
<name>A0A9P6M4A0_MORAP</name>
<evidence type="ECO:0000313" key="2">
    <source>
        <dbReference type="EMBL" id="KAF9964827.1"/>
    </source>
</evidence>
<reference evidence="2" key="1">
    <citation type="journal article" date="2020" name="Fungal Divers.">
        <title>Resolving the Mortierellaceae phylogeny through synthesis of multi-gene phylogenetics and phylogenomics.</title>
        <authorList>
            <person name="Vandepol N."/>
            <person name="Liber J."/>
            <person name="Desiro A."/>
            <person name="Na H."/>
            <person name="Kennedy M."/>
            <person name="Barry K."/>
            <person name="Grigoriev I.V."/>
            <person name="Miller A.N."/>
            <person name="O'Donnell K."/>
            <person name="Stajich J.E."/>
            <person name="Bonito G."/>
        </authorList>
    </citation>
    <scope>NUCLEOTIDE SEQUENCE</scope>
    <source>
        <strain evidence="2">CK1249</strain>
    </source>
</reference>
<comment type="caution">
    <text evidence="2">The sequence shown here is derived from an EMBL/GenBank/DDBJ whole genome shotgun (WGS) entry which is preliminary data.</text>
</comment>
<evidence type="ECO:0000313" key="3">
    <source>
        <dbReference type="Proteomes" id="UP000738359"/>
    </source>
</evidence>
<organism evidence="2 3">
    <name type="scientific">Mortierella alpina</name>
    <name type="common">Oleaginous fungus</name>
    <name type="synonym">Mortierella renispora</name>
    <dbReference type="NCBI Taxonomy" id="64518"/>
    <lineage>
        <taxon>Eukaryota</taxon>
        <taxon>Fungi</taxon>
        <taxon>Fungi incertae sedis</taxon>
        <taxon>Mucoromycota</taxon>
        <taxon>Mortierellomycotina</taxon>
        <taxon>Mortierellomycetes</taxon>
        <taxon>Mortierellales</taxon>
        <taxon>Mortierellaceae</taxon>
        <taxon>Mortierella</taxon>
    </lineage>
</organism>
<dbReference type="AlphaFoldDB" id="A0A9P6M4A0"/>
<keyword evidence="3" id="KW-1185">Reference proteome</keyword>
<proteinExistence type="predicted"/>
<dbReference type="OrthoDB" id="2405755at2759"/>
<feature type="transmembrane region" description="Helical" evidence="1">
    <location>
        <begin position="490"/>
        <end position="510"/>
    </location>
</feature>
<gene>
    <name evidence="2" type="ORF">BGZ70_005860</name>
</gene>
<protein>
    <submittedName>
        <fullName evidence="2">Uncharacterized protein</fullName>
    </submittedName>
</protein>
<sequence length="544" mass="59919">MFLPWSFFQMYIFFFFFQVLLSSALGAVLALYSKASQGYAHSIRWVRQGGHLEMLSAIGYFSWKLPGTVFGILFAMVLLDVLISLTGTGAQILVKQAIRQTSAAQQIIQIAPFIATDHAATIQGWATTVSPGGSIVNALAMTINNTRNIPDAQTGRQYIPRLYPYESACDRLNFIAVHPNNTHLQISSNGCANLSIVFDNLFEPNVSRSYVTRRSDNRGTIILPGRYDTDGTSIFLVSGAYSAEMASYVLISPRAGQKCLTGEFYRNMIVPAQSGVTNSPTTVVTKCLYATGEIITLSSTSVRFSVPKLKSFRNVTSSIFDQQDDLLVGMERSISEGRFSHLAADVSDAMQVMEVKTIGTEVHILACAARRASPKGTIYLMCSYTTAAATLTKPQSMLPEFFARRAGKPYAPYARYALYTVDILAEHLPLANSVGSGQPRYATASILAASREAATYFASLGQNFYIDWTERKILLIFETIDPLKGYEIPLWLFATVIAAMVGSLALVLTVEFSMEDKFKRSLQWMVSEELASSQGQKAPMLMEY</sequence>
<keyword evidence="1" id="KW-0812">Transmembrane</keyword>
<evidence type="ECO:0000256" key="1">
    <source>
        <dbReference type="SAM" id="Phobius"/>
    </source>
</evidence>